<evidence type="ECO:0008006" key="4">
    <source>
        <dbReference type="Google" id="ProtNLM"/>
    </source>
</evidence>
<dbReference type="OrthoDB" id="4409666at2"/>
<feature type="chain" id="PRO_5038870687" description="Lactococcin 972 family bacteriocin" evidence="1">
    <location>
        <begin position="18"/>
        <end position="88"/>
    </location>
</feature>
<evidence type="ECO:0000256" key="1">
    <source>
        <dbReference type="SAM" id="SignalP"/>
    </source>
</evidence>
<dbReference type="AlphaFoldDB" id="D1BSD2"/>
<dbReference type="Gene3D" id="2.60.40.2850">
    <property type="match status" value="1"/>
</dbReference>
<dbReference type="Proteomes" id="UP000002255">
    <property type="component" value="Chromosome"/>
</dbReference>
<dbReference type="KEGG" id="xce:Xcel_1598"/>
<sequence>MTVASFVLVTGITVASAGVASATTAYPSVGGTWDYGASAQSVWSNYAHNSRVHKLSTDGAGGLKFSGWVGYGVRSFCNQGAKLFGNHA</sequence>
<evidence type="ECO:0000313" key="3">
    <source>
        <dbReference type="Proteomes" id="UP000002255"/>
    </source>
</evidence>
<accession>D1BSD2</accession>
<protein>
    <recommendedName>
        <fullName evidence="4">Lactococcin 972 family bacteriocin</fullName>
    </recommendedName>
</protein>
<proteinExistence type="predicted"/>
<name>D1BSD2_XYLCX</name>
<organism evidence="2 3">
    <name type="scientific">Xylanimonas cellulosilytica (strain DSM 15894 / JCM 12276 / CECT 5975 / KCTC 9989 / LMG 20990 / NBRC 107835 / XIL07)</name>
    <dbReference type="NCBI Taxonomy" id="446471"/>
    <lineage>
        <taxon>Bacteria</taxon>
        <taxon>Bacillati</taxon>
        <taxon>Actinomycetota</taxon>
        <taxon>Actinomycetes</taxon>
        <taxon>Micrococcales</taxon>
        <taxon>Promicromonosporaceae</taxon>
        <taxon>Xylanimonas</taxon>
    </lineage>
</organism>
<dbReference type="EMBL" id="CP001821">
    <property type="protein sequence ID" value="ACZ30624.1"/>
    <property type="molecule type" value="Genomic_DNA"/>
</dbReference>
<feature type="signal peptide" evidence="1">
    <location>
        <begin position="1"/>
        <end position="17"/>
    </location>
</feature>
<dbReference type="RefSeq" id="WP_012878366.1">
    <property type="nucleotide sequence ID" value="NC_013530.1"/>
</dbReference>
<evidence type="ECO:0000313" key="2">
    <source>
        <dbReference type="EMBL" id="ACZ30624.1"/>
    </source>
</evidence>
<reference evidence="3" key="1">
    <citation type="submission" date="2009-11" db="EMBL/GenBank/DDBJ databases">
        <title>The complete chromosome of Xylanimonas cellulosilytica DSM 15894.</title>
        <authorList>
            <consortium name="US DOE Joint Genome Institute (JGI-PGF)"/>
            <person name="Lucas S."/>
            <person name="Copeland A."/>
            <person name="Lapidus A."/>
            <person name="Glavina del Rio T."/>
            <person name="Dalin E."/>
            <person name="Tice H."/>
            <person name="Bruce D."/>
            <person name="Goodwin L."/>
            <person name="Pitluck S."/>
            <person name="Kyrpides N."/>
            <person name="Mavromatis K."/>
            <person name="Ivanova N."/>
            <person name="Mikhailova N."/>
            <person name="Foster B."/>
            <person name="Clum A."/>
            <person name="Brettin T."/>
            <person name="Detter J.C."/>
            <person name="Han C."/>
            <person name="Larimer F."/>
            <person name="Land M."/>
            <person name="Hauser L."/>
            <person name="Markowitz V."/>
            <person name="Cheng J.F."/>
            <person name="Hugenholtz P."/>
            <person name="Woyke T."/>
            <person name="Wu D."/>
            <person name="Gehrich-Schroeter G."/>
            <person name="Schneider S."/>
            <person name="Pukall S.R."/>
            <person name="Klenk H.P."/>
            <person name="Eisen J.A."/>
        </authorList>
    </citation>
    <scope>NUCLEOTIDE SEQUENCE [LARGE SCALE GENOMIC DNA]</scope>
    <source>
        <strain evidence="3">DSM 15894 / CECT 5975 / LMG 20990 / XIL07</strain>
    </source>
</reference>
<keyword evidence="3" id="KW-1185">Reference proteome</keyword>
<dbReference type="InterPro" id="IPR006540">
    <property type="entry name" value="Lactococcin_972"/>
</dbReference>
<keyword evidence="1" id="KW-0732">Signal</keyword>
<reference evidence="2 3" key="2">
    <citation type="journal article" date="2010" name="Stand. Genomic Sci.">
        <title>Complete genome sequence of Xylanimonas cellulosilytica type strain (XIL07).</title>
        <authorList>
            <person name="Foster B."/>
            <person name="Pukall R."/>
            <person name="Abt B."/>
            <person name="Nolan M."/>
            <person name="Glavina Del Rio T."/>
            <person name="Chen F."/>
            <person name="Lucas S."/>
            <person name="Tice H."/>
            <person name="Pitluck S."/>
            <person name="Cheng J.-F."/>
            <person name="Chertkov O."/>
            <person name="Brettin T."/>
            <person name="Han C."/>
            <person name="Detter J.C."/>
            <person name="Bruce D."/>
            <person name="Goodwin L."/>
            <person name="Ivanova N."/>
            <person name="Mavromatis K."/>
            <person name="Pati A."/>
            <person name="Mikhailova N."/>
            <person name="Chen A."/>
            <person name="Palaniappan K."/>
            <person name="Land M."/>
            <person name="Hauser L."/>
            <person name="Chang Y.-J."/>
            <person name="Jeffries C.D."/>
            <person name="Chain P."/>
            <person name="Rohde M."/>
            <person name="Goeker M."/>
            <person name="Bristow J."/>
            <person name="Eisen J.A."/>
            <person name="Markowitz V."/>
            <person name="Hugenholtz P."/>
            <person name="Kyrpides N.C."/>
            <person name="Klenk H.-P."/>
            <person name="Lapidus A."/>
        </authorList>
    </citation>
    <scope>NUCLEOTIDE SEQUENCE [LARGE SCALE GENOMIC DNA]</scope>
    <source>
        <strain evidence="3">DSM 15894 / CECT 5975 / LMG 20990 / XIL07</strain>
    </source>
</reference>
<dbReference type="Pfam" id="PF09683">
    <property type="entry name" value="Lactococcin_972"/>
    <property type="match status" value="1"/>
</dbReference>
<dbReference type="HOGENOM" id="CLU_2468318_0_0_11"/>
<gene>
    <name evidence="2" type="ordered locus">Xcel_1598</name>
</gene>